<name>A0A0L0P6U5_CANAR</name>
<feature type="compositionally biased region" description="Acidic residues" evidence="1">
    <location>
        <begin position="201"/>
        <end position="214"/>
    </location>
</feature>
<protein>
    <submittedName>
        <fullName evidence="2">Uncharacterized protein</fullName>
    </submittedName>
</protein>
<comment type="caution">
    <text evidence="2">The sequence shown here is derived from an EMBL/GenBank/DDBJ whole genome shotgun (WGS) entry which is preliminary data.</text>
</comment>
<dbReference type="VEuPathDB" id="FungiDB:CJJ07_002594"/>
<dbReference type="VEuPathDB" id="FungiDB:CJJ09_000388"/>
<dbReference type="EMBL" id="LGST01000007">
    <property type="protein sequence ID" value="KNE01970.1"/>
    <property type="molecule type" value="Genomic_DNA"/>
</dbReference>
<proteinExistence type="predicted"/>
<dbReference type="Pfam" id="PF12622">
    <property type="entry name" value="NpwBP"/>
    <property type="match status" value="1"/>
</dbReference>
<feature type="compositionally biased region" description="Basic and acidic residues" evidence="1">
    <location>
        <begin position="172"/>
        <end position="199"/>
    </location>
</feature>
<dbReference type="Proteomes" id="UP000037122">
    <property type="component" value="Unassembled WGS sequence"/>
</dbReference>
<organism evidence="2 3">
    <name type="scientific">Candidozyma auris</name>
    <name type="common">Yeast</name>
    <name type="synonym">Candida auris</name>
    <dbReference type="NCBI Taxonomy" id="498019"/>
    <lineage>
        <taxon>Eukaryota</taxon>
        <taxon>Fungi</taxon>
        <taxon>Dikarya</taxon>
        <taxon>Ascomycota</taxon>
        <taxon>Saccharomycotina</taxon>
        <taxon>Pichiomycetes</taxon>
        <taxon>Metschnikowiaceae</taxon>
        <taxon>Candidozyma</taxon>
    </lineage>
</organism>
<reference evidence="3" key="1">
    <citation type="journal article" date="2015" name="BMC Genomics">
        <title>Draft genome of a commonly misdiagnosed multidrug resistant pathogen Candida auris.</title>
        <authorList>
            <person name="Chatterjee S."/>
            <person name="Alampalli S.V."/>
            <person name="Nageshan R.K."/>
            <person name="Chettiar S.T."/>
            <person name="Joshi S."/>
            <person name="Tatu U.S."/>
        </authorList>
    </citation>
    <scope>NUCLEOTIDE SEQUENCE [LARGE SCALE GENOMIC DNA]</scope>
    <source>
        <strain evidence="3">6684</strain>
    </source>
</reference>
<accession>A0A0L0P6U5</accession>
<dbReference type="VEuPathDB" id="FungiDB:CJI96_0002251"/>
<dbReference type="AlphaFoldDB" id="A0A0L0P6U5"/>
<evidence type="ECO:0000256" key="1">
    <source>
        <dbReference type="SAM" id="MobiDB-lite"/>
    </source>
</evidence>
<dbReference type="VEuPathDB" id="FungiDB:CJI97_003792"/>
<dbReference type="VEuPathDB" id="FungiDB:B9J08_003718"/>
<dbReference type="VEuPathDB" id="FungiDB:QG37_00905"/>
<sequence>MIRSNWSLAKEVRQHELKQKQKIQQRQKHQHMLDKLTKIDPIRLYFQIEKLEGDKSDEKRLKLLQEDWKFIRKHKLHEKKLSEFLEQQKQKKEKRERAQKKLWGKQSIYFNPELNPLGKVPRDSQGKPFSNLTIPLKKKTKFPSDPLIEQLGVTLPEGEPPQFYKKPQNITIDKKPNESNTEEKKGSKPKADIPRHTALDTDSENGEGFSSEDELPTKKLRME</sequence>
<feature type="region of interest" description="Disordered" evidence="1">
    <location>
        <begin position="140"/>
        <end position="223"/>
    </location>
</feature>
<gene>
    <name evidence="2" type="ORF">QG37_00905</name>
</gene>
<evidence type="ECO:0000313" key="3">
    <source>
        <dbReference type="Proteomes" id="UP000037122"/>
    </source>
</evidence>
<evidence type="ECO:0000313" key="2">
    <source>
        <dbReference type="EMBL" id="KNE01970.1"/>
    </source>
</evidence>